<dbReference type="InterPro" id="IPR043502">
    <property type="entry name" value="DNA/RNA_pol_sf"/>
</dbReference>
<name>A0AAD4VUB0_PRUDU</name>
<accession>A0AAD4VUB0</accession>
<keyword evidence="5" id="KW-0378">Hydrolase</keyword>
<dbReference type="EMBL" id="JAJFAZ020000005">
    <property type="protein sequence ID" value="KAI5330664.1"/>
    <property type="molecule type" value="Genomic_DNA"/>
</dbReference>
<evidence type="ECO:0000313" key="8">
    <source>
        <dbReference type="EMBL" id="KAI5330664.1"/>
    </source>
</evidence>
<dbReference type="Pfam" id="PF17917">
    <property type="entry name" value="RT_RNaseH"/>
    <property type="match status" value="1"/>
</dbReference>
<protein>
    <recommendedName>
        <fullName evidence="7">Reverse transcriptase RNase H-like domain-containing protein</fullName>
    </recommendedName>
</protein>
<keyword evidence="2" id="KW-0548">Nucleotidyltransferase</keyword>
<evidence type="ECO:0000256" key="2">
    <source>
        <dbReference type="ARBA" id="ARBA00022695"/>
    </source>
</evidence>
<dbReference type="GO" id="GO:0003964">
    <property type="term" value="F:RNA-directed DNA polymerase activity"/>
    <property type="evidence" value="ECO:0007669"/>
    <property type="project" value="UniProtKB-KW"/>
</dbReference>
<dbReference type="GO" id="GO:0003676">
    <property type="term" value="F:nucleic acid binding"/>
    <property type="evidence" value="ECO:0007669"/>
    <property type="project" value="InterPro"/>
</dbReference>
<organism evidence="8 9">
    <name type="scientific">Prunus dulcis</name>
    <name type="common">Almond</name>
    <name type="synonym">Amygdalus dulcis</name>
    <dbReference type="NCBI Taxonomy" id="3755"/>
    <lineage>
        <taxon>Eukaryota</taxon>
        <taxon>Viridiplantae</taxon>
        <taxon>Streptophyta</taxon>
        <taxon>Embryophyta</taxon>
        <taxon>Tracheophyta</taxon>
        <taxon>Spermatophyta</taxon>
        <taxon>Magnoliopsida</taxon>
        <taxon>eudicotyledons</taxon>
        <taxon>Gunneridae</taxon>
        <taxon>Pentapetalae</taxon>
        <taxon>rosids</taxon>
        <taxon>fabids</taxon>
        <taxon>Rosales</taxon>
        <taxon>Rosaceae</taxon>
        <taxon>Amygdaloideae</taxon>
        <taxon>Amygdaleae</taxon>
        <taxon>Prunus</taxon>
    </lineage>
</organism>
<evidence type="ECO:0000256" key="4">
    <source>
        <dbReference type="ARBA" id="ARBA00022759"/>
    </source>
</evidence>
<reference evidence="8 9" key="1">
    <citation type="journal article" date="2022" name="G3 (Bethesda)">
        <title>Whole-genome sequence and methylome profiling of the almond [Prunus dulcis (Mill.) D.A. Webb] cultivar 'Nonpareil'.</title>
        <authorList>
            <person name="D'Amico-Willman K.M."/>
            <person name="Ouma W.Z."/>
            <person name="Meulia T."/>
            <person name="Sideli G.M."/>
            <person name="Gradziel T.M."/>
            <person name="Fresnedo-Ramirez J."/>
        </authorList>
    </citation>
    <scope>NUCLEOTIDE SEQUENCE [LARGE SCALE GENOMIC DNA]</scope>
    <source>
        <strain evidence="8">Clone GOH B32 T37-40</strain>
    </source>
</reference>
<dbReference type="Gene3D" id="3.30.420.10">
    <property type="entry name" value="Ribonuclease H-like superfamily/Ribonuclease H"/>
    <property type="match status" value="1"/>
</dbReference>
<dbReference type="PANTHER" id="PTHR37984:SF5">
    <property type="entry name" value="PROTEIN NYNRIN-LIKE"/>
    <property type="match status" value="1"/>
</dbReference>
<dbReference type="Proteomes" id="UP001054821">
    <property type="component" value="Chromosome 5"/>
</dbReference>
<sequence>MAILFAVEKWRSYLIDSHFKIITDHQTLRHLHDQHITTPAQHKWLAKLLGYNYTFEYRAGSLNKAADALSRQSEYVSLLAISAPSFDSIIDIQALYTSDPDTISILNAISTNTKVPADLSFQNQLLLYQNRIFVLRTSPWCLKILTEFHSSPVAGHFEFLCTYKPIRSPGLLQPLPIPHGVWHDISLDFVKGFPKSVGKNALLVVVDQLTKYGHFVPLTHPFIAAKISDIFIKEIFDSMACQKLLSMVMIPCSFPISETLSSRLKECNYAIAPSIIHRVMVRLKFLIAR</sequence>
<evidence type="ECO:0000256" key="6">
    <source>
        <dbReference type="ARBA" id="ARBA00022918"/>
    </source>
</evidence>
<dbReference type="CDD" id="cd09274">
    <property type="entry name" value="RNase_HI_RT_Ty3"/>
    <property type="match status" value="1"/>
</dbReference>
<gene>
    <name evidence="8" type="ORF">L3X38_030062</name>
</gene>
<evidence type="ECO:0000259" key="7">
    <source>
        <dbReference type="Pfam" id="PF17917"/>
    </source>
</evidence>
<dbReference type="InterPro" id="IPR036397">
    <property type="entry name" value="RNaseH_sf"/>
</dbReference>
<dbReference type="InterPro" id="IPR041373">
    <property type="entry name" value="RT_RNaseH"/>
</dbReference>
<dbReference type="GO" id="GO:0016787">
    <property type="term" value="F:hydrolase activity"/>
    <property type="evidence" value="ECO:0007669"/>
    <property type="project" value="UniProtKB-KW"/>
</dbReference>
<evidence type="ECO:0000256" key="3">
    <source>
        <dbReference type="ARBA" id="ARBA00022722"/>
    </source>
</evidence>
<keyword evidence="3" id="KW-0540">Nuclease</keyword>
<keyword evidence="9" id="KW-1185">Reference proteome</keyword>
<feature type="domain" description="Reverse transcriptase RNase H-like" evidence="7">
    <location>
        <begin position="1"/>
        <end position="51"/>
    </location>
</feature>
<dbReference type="InterPro" id="IPR050951">
    <property type="entry name" value="Retrovirus_Pol_polyprotein"/>
</dbReference>
<keyword evidence="6" id="KW-0695">RNA-directed DNA polymerase</keyword>
<keyword evidence="4" id="KW-0255">Endonuclease</keyword>
<dbReference type="AlphaFoldDB" id="A0AAD4VUB0"/>
<keyword evidence="1" id="KW-0808">Transferase</keyword>
<comment type="caution">
    <text evidence="8">The sequence shown here is derived from an EMBL/GenBank/DDBJ whole genome shotgun (WGS) entry which is preliminary data.</text>
</comment>
<dbReference type="GO" id="GO:0004519">
    <property type="term" value="F:endonuclease activity"/>
    <property type="evidence" value="ECO:0007669"/>
    <property type="project" value="UniProtKB-KW"/>
</dbReference>
<proteinExistence type="predicted"/>
<evidence type="ECO:0000256" key="5">
    <source>
        <dbReference type="ARBA" id="ARBA00022801"/>
    </source>
</evidence>
<evidence type="ECO:0000256" key="1">
    <source>
        <dbReference type="ARBA" id="ARBA00022679"/>
    </source>
</evidence>
<dbReference type="SUPFAM" id="SSF56672">
    <property type="entry name" value="DNA/RNA polymerases"/>
    <property type="match status" value="1"/>
</dbReference>
<dbReference type="PANTHER" id="PTHR37984">
    <property type="entry name" value="PROTEIN CBG26694"/>
    <property type="match status" value="1"/>
</dbReference>
<evidence type="ECO:0000313" key="9">
    <source>
        <dbReference type="Proteomes" id="UP001054821"/>
    </source>
</evidence>